<organism evidence="1 2">
    <name type="scientific">Geoglobus acetivorans</name>
    <dbReference type="NCBI Taxonomy" id="565033"/>
    <lineage>
        <taxon>Archaea</taxon>
        <taxon>Methanobacteriati</taxon>
        <taxon>Methanobacteriota</taxon>
        <taxon>Archaeoglobi</taxon>
        <taxon>Archaeoglobales</taxon>
        <taxon>Archaeoglobaceae</taxon>
        <taxon>Geoglobus</taxon>
    </lineage>
</organism>
<dbReference type="Pfam" id="PF12675">
    <property type="entry name" value="DUF3795"/>
    <property type="match status" value="1"/>
</dbReference>
<accession>A0ABZ3H4H8</accession>
<evidence type="ECO:0000313" key="1">
    <source>
        <dbReference type="EMBL" id="XAT63327.1"/>
    </source>
</evidence>
<dbReference type="RefSeq" id="WP_193808389.1">
    <property type="nucleotide sequence ID" value="NZ_CP087714.1"/>
</dbReference>
<dbReference type="Proteomes" id="UP001492541">
    <property type="component" value="Chromosome"/>
</dbReference>
<proteinExistence type="predicted"/>
<dbReference type="InterPro" id="IPR024227">
    <property type="entry name" value="DUF3795"/>
</dbReference>
<sequence>MENVIGVCGCACSNCTMYGNGCEGCYAIEGKPSWLHDVGLRVCDFYECCVIEKGLEHCGQCNEIPCDIFWSNKAPTLTEEQHRKIVKERVALLNKMAQNRD</sequence>
<protein>
    <submittedName>
        <fullName evidence="1">DUF3795 domain-containing protein</fullName>
    </submittedName>
</protein>
<dbReference type="GeneID" id="90449764"/>
<evidence type="ECO:0000313" key="2">
    <source>
        <dbReference type="Proteomes" id="UP001492541"/>
    </source>
</evidence>
<gene>
    <name evidence="1" type="ORF">LPQ35_08690</name>
</gene>
<dbReference type="EMBL" id="CP087714">
    <property type="protein sequence ID" value="XAT63327.1"/>
    <property type="molecule type" value="Genomic_DNA"/>
</dbReference>
<keyword evidence="2" id="KW-1185">Reference proteome</keyword>
<name>A0ABZ3H4H8_GEOAI</name>
<reference evidence="1 2" key="1">
    <citation type="submission" date="2021-11" db="EMBL/GenBank/DDBJ databases">
        <title>Whole genome of Geoglobus acetivorans.</title>
        <authorList>
            <person name="Liu D."/>
        </authorList>
    </citation>
    <scope>NUCLEOTIDE SEQUENCE [LARGE SCALE GENOMIC DNA]</scope>
    <source>
        <strain evidence="1 2">SBH6</strain>
    </source>
</reference>